<proteinExistence type="predicted"/>
<feature type="compositionally biased region" description="Polar residues" evidence="1">
    <location>
        <begin position="183"/>
        <end position="192"/>
    </location>
</feature>
<evidence type="ECO:0000313" key="2">
    <source>
        <dbReference type="EMBL" id="KAK3358849.1"/>
    </source>
</evidence>
<sequence length="235" mass="25416">MDSIEHQDRQSSENRSPNAAVVSLALRTTRLALPAIAMLLRCSGYCFFDAGRDVSSARHVLSPRPREGSVLVMTPDAQMSYCVAGRRFVHRHVDPLARAPSTCPGSPNPRDCRGTAEQSYLISVGSVGLPPSTAAITPHFAEAHLALRRPVLMAKRRGSRPFTGSRDCSDFAVFRHRGHPRQTHTSLSNNTAVAGDESGVRNAAETGGTEGRHRPTGSNIQPARAPFRQTEEATP</sequence>
<name>A0AAJ0MH31_9PEZI</name>
<protein>
    <submittedName>
        <fullName evidence="2">Uncharacterized protein</fullName>
    </submittedName>
</protein>
<dbReference type="EMBL" id="JAUIQD010000002">
    <property type="protein sequence ID" value="KAK3358849.1"/>
    <property type="molecule type" value="Genomic_DNA"/>
</dbReference>
<reference evidence="2" key="1">
    <citation type="journal article" date="2023" name="Mol. Phylogenet. Evol.">
        <title>Genome-scale phylogeny and comparative genomics of the fungal order Sordariales.</title>
        <authorList>
            <person name="Hensen N."/>
            <person name="Bonometti L."/>
            <person name="Westerberg I."/>
            <person name="Brannstrom I.O."/>
            <person name="Guillou S."/>
            <person name="Cros-Aarteil S."/>
            <person name="Calhoun S."/>
            <person name="Haridas S."/>
            <person name="Kuo A."/>
            <person name="Mondo S."/>
            <person name="Pangilinan J."/>
            <person name="Riley R."/>
            <person name="LaButti K."/>
            <person name="Andreopoulos B."/>
            <person name="Lipzen A."/>
            <person name="Chen C."/>
            <person name="Yan M."/>
            <person name="Daum C."/>
            <person name="Ng V."/>
            <person name="Clum A."/>
            <person name="Steindorff A."/>
            <person name="Ohm R.A."/>
            <person name="Martin F."/>
            <person name="Silar P."/>
            <person name="Natvig D.O."/>
            <person name="Lalanne C."/>
            <person name="Gautier V."/>
            <person name="Ament-Velasquez S.L."/>
            <person name="Kruys A."/>
            <person name="Hutchinson M.I."/>
            <person name="Powell A.J."/>
            <person name="Barry K."/>
            <person name="Miller A.N."/>
            <person name="Grigoriev I.V."/>
            <person name="Debuchy R."/>
            <person name="Gladieux P."/>
            <person name="Hiltunen Thoren M."/>
            <person name="Johannesson H."/>
        </authorList>
    </citation>
    <scope>NUCLEOTIDE SEQUENCE</scope>
    <source>
        <strain evidence="2">CBS 955.72</strain>
    </source>
</reference>
<keyword evidence="3" id="KW-1185">Reference proteome</keyword>
<organism evidence="2 3">
    <name type="scientific">Lasiosphaeria hispida</name>
    <dbReference type="NCBI Taxonomy" id="260671"/>
    <lineage>
        <taxon>Eukaryota</taxon>
        <taxon>Fungi</taxon>
        <taxon>Dikarya</taxon>
        <taxon>Ascomycota</taxon>
        <taxon>Pezizomycotina</taxon>
        <taxon>Sordariomycetes</taxon>
        <taxon>Sordariomycetidae</taxon>
        <taxon>Sordariales</taxon>
        <taxon>Lasiosphaeriaceae</taxon>
        <taxon>Lasiosphaeria</taxon>
    </lineage>
</organism>
<accession>A0AAJ0MH31</accession>
<dbReference type="Proteomes" id="UP001275084">
    <property type="component" value="Unassembled WGS sequence"/>
</dbReference>
<dbReference type="AlphaFoldDB" id="A0AAJ0MH31"/>
<reference evidence="2" key="2">
    <citation type="submission" date="2023-06" db="EMBL/GenBank/DDBJ databases">
        <authorList>
            <consortium name="Lawrence Berkeley National Laboratory"/>
            <person name="Haridas S."/>
            <person name="Hensen N."/>
            <person name="Bonometti L."/>
            <person name="Westerberg I."/>
            <person name="Brannstrom I.O."/>
            <person name="Guillou S."/>
            <person name="Cros-Aarteil S."/>
            <person name="Calhoun S."/>
            <person name="Kuo A."/>
            <person name="Mondo S."/>
            <person name="Pangilinan J."/>
            <person name="Riley R."/>
            <person name="Labutti K."/>
            <person name="Andreopoulos B."/>
            <person name="Lipzen A."/>
            <person name="Chen C."/>
            <person name="Yanf M."/>
            <person name="Daum C."/>
            <person name="Ng V."/>
            <person name="Clum A."/>
            <person name="Steindorff A."/>
            <person name="Ohm R."/>
            <person name="Martin F."/>
            <person name="Silar P."/>
            <person name="Natvig D."/>
            <person name="Lalanne C."/>
            <person name="Gautier V."/>
            <person name="Ament-Velasquez S.L."/>
            <person name="Kruys A."/>
            <person name="Hutchinson M.I."/>
            <person name="Powell A.J."/>
            <person name="Barry K."/>
            <person name="Miller A.N."/>
            <person name="Grigoriev I.V."/>
            <person name="Debuchy R."/>
            <person name="Gladieux P."/>
            <person name="Thoren M.H."/>
            <person name="Johannesson H."/>
        </authorList>
    </citation>
    <scope>NUCLEOTIDE SEQUENCE</scope>
    <source>
        <strain evidence="2">CBS 955.72</strain>
    </source>
</reference>
<gene>
    <name evidence="2" type="ORF">B0T25DRAFT_531311</name>
</gene>
<evidence type="ECO:0000256" key="1">
    <source>
        <dbReference type="SAM" id="MobiDB-lite"/>
    </source>
</evidence>
<feature type="region of interest" description="Disordered" evidence="1">
    <location>
        <begin position="179"/>
        <end position="235"/>
    </location>
</feature>
<comment type="caution">
    <text evidence="2">The sequence shown here is derived from an EMBL/GenBank/DDBJ whole genome shotgun (WGS) entry which is preliminary data.</text>
</comment>
<evidence type="ECO:0000313" key="3">
    <source>
        <dbReference type="Proteomes" id="UP001275084"/>
    </source>
</evidence>